<dbReference type="AlphaFoldDB" id="A0A0H2R0E3"/>
<dbReference type="Gene3D" id="3.80.10.10">
    <property type="entry name" value="Ribonuclease Inhibitor"/>
    <property type="match status" value="1"/>
</dbReference>
<proteinExistence type="predicted"/>
<organism evidence="1 2">
    <name type="scientific">Schizopora paradoxa</name>
    <dbReference type="NCBI Taxonomy" id="27342"/>
    <lineage>
        <taxon>Eukaryota</taxon>
        <taxon>Fungi</taxon>
        <taxon>Dikarya</taxon>
        <taxon>Basidiomycota</taxon>
        <taxon>Agaricomycotina</taxon>
        <taxon>Agaricomycetes</taxon>
        <taxon>Hymenochaetales</taxon>
        <taxon>Schizoporaceae</taxon>
        <taxon>Schizopora</taxon>
    </lineage>
</organism>
<dbReference type="InterPro" id="IPR032675">
    <property type="entry name" value="LRR_dom_sf"/>
</dbReference>
<keyword evidence="2" id="KW-1185">Reference proteome</keyword>
<dbReference type="EMBL" id="KQ086347">
    <property type="protein sequence ID" value="KLO05194.1"/>
    <property type="molecule type" value="Genomic_DNA"/>
</dbReference>
<accession>A0A0H2R0E3</accession>
<evidence type="ECO:0000313" key="1">
    <source>
        <dbReference type="EMBL" id="KLO05194.1"/>
    </source>
</evidence>
<reference evidence="1 2" key="1">
    <citation type="submission" date="2015-04" db="EMBL/GenBank/DDBJ databases">
        <title>Complete genome sequence of Schizopora paradoxa KUC8140, a cosmopolitan wood degrader in East Asia.</title>
        <authorList>
            <consortium name="DOE Joint Genome Institute"/>
            <person name="Min B."/>
            <person name="Park H."/>
            <person name="Jang Y."/>
            <person name="Kim J.-J."/>
            <person name="Kim K.H."/>
            <person name="Pangilinan J."/>
            <person name="Lipzen A."/>
            <person name="Riley R."/>
            <person name="Grigoriev I.V."/>
            <person name="Spatafora J.W."/>
            <person name="Choi I.-G."/>
        </authorList>
    </citation>
    <scope>NUCLEOTIDE SEQUENCE [LARGE SCALE GENOMIC DNA]</scope>
    <source>
        <strain evidence="1 2">KUC8140</strain>
    </source>
</reference>
<dbReference type="OrthoDB" id="3221235at2759"/>
<dbReference type="Proteomes" id="UP000053477">
    <property type="component" value="Unassembled WGS sequence"/>
</dbReference>
<dbReference type="Gene3D" id="1.20.1280.50">
    <property type="match status" value="1"/>
</dbReference>
<name>A0A0H2R0E3_9AGAM</name>
<gene>
    <name evidence="1" type="ORF">SCHPADRAFT_1003023</name>
</gene>
<evidence type="ECO:0000313" key="2">
    <source>
        <dbReference type="Proteomes" id="UP000053477"/>
    </source>
</evidence>
<sequence length="562" mass="64992">MGWKLRDDGVQELCRSLDYLLEAVQTLKEAVRMGRMLDGKGGLKVDPKELWCHDLTCSRTSSDTPIVGEDAKTALKRLKNARTHLTSLSKSLDDAIRVVVEASSKTCRPAGLALLPDDILAQIFEIYIDSYDMPDNYDKFVPLECSPQILSSVCRRFRHVAIHIPSLWRNMSLSFPKRMLLQHKERCTNPIVHISPAGDVKLTRAKMLDLIQPPHQWRELRLHYSNEDHASRFFSRLQRLVKSPFYSLERLSICNDVGWDPSWMFPPSARPLRKHAHVVSSWRMPKLSHLELRNFIPHEPIHCENVTSLTLHFTIAEDIIDERKLRDLFRSMPKIQSLSVLFNVGGPFDIRVFDETLPTNNRPVLLDLKDFDLNIQARTPANAIGHFIALVDLRLLTRFSLRFFGDDPPYTERTTFEKLVSAIFPFRIPDFNILPTFANVAEFTLRIESFRGSPHLFERIFTSMPNVREISLALLHDSNITFAEQWTKEGAFQRLRTLRIEVLQMDPRRSSLSLERFGAFAGKENCKKFRKMEVRNPTRCLLAKEKEELESLLGEKLCWIDC</sequence>
<protein>
    <submittedName>
        <fullName evidence="1">Uncharacterized protein</fullName>
    </submittedName>
</protein>
<dbReference type="InParanoid" id="A0A0H2R0E3"/>